<gene>
    <name evidence="8" type="ORF">DC094_21450</name>
</gene>
<keyword evidence="4" id="KW-0378">Hydrolase</keyword>
<dbReference type="AlphaFoldDB" id="A0A2V1GV59"/>
<dbReference type="InterPro" id="IPR025202">
    <property type="entry name" value="PLD-like_dom"/>
</dbReference>
<protein>
    <recommendedName>
        <fullName evidence="3">phospholipase D</fullName>
        <ecNumber evidence="3">3.1.4.4</ecNumber>
    </recommendedName>
</protein>
<comment type="caution">
    <text evidence="8">The sequence shown here is derived from an EMBL/GenBank/DDBJ whole genome shotgun (WGS) entry which is preliminary data.</text>
</comment>
<dbReference type="RefSeq" id="WP_116689168.1">
    <property type="nucleotide sequence ID" value="NZ_CAWNYD010000016.1"/>
</dbReference>
<dbReference type="EC" id="3.1.4.4" evidence="3"/>
<evidence type="ECO:0000313" key="9">
    <source>
        <dbReference type="Proteomes" id="UP000244906"/>
    </source>
</evidence>
<dbReference type="CDD" id="cd09171">
    <property type="entry name" value="PLDc_vPLD6_like"/>
    <property type="match status" value="1"/>
</dbReference>
<evidence type="ECO:0000313" key="8">
    <source>
        <dbReference type="EMBL" id="PVZ63474.1"/>
    </source>
</evidence>
<dbReference type="SUPFAM" id="SSF56024">
    <property type="entry name" value="Phospholipase D/nuclease"/>
    <property type="match status" value="1"/>
</dbReference>
<dbReference type="SMART" id="SM00155">
    <property type="entry name" value="PLDc"/>
    <property type="match status" value="1"/>
</dbReference>
<feature type="domain" description="PLD phosphodiesterase" evidence="7">
    <location>
        <begin position="168"/>
        <end position="195"/>
    </location>
</feature>
<evidence type="ECO:0000256" key="6">
    <source>
        <dbReference type="ARBA" id="ARBA00023098"/>
    </source>
</evidence>
<comment type="catalytic activity">
    <reaction evidence="1">
        <text>a 1,2-diacyl-sn-glycero-3-phosphocholine + H2O = a 1,2-diacyl-sn-glycero-3-phosphate + choline + H(+)</text>
        <dbReference type="Rhea" id="RHEA:14445"/>
        <dbReference type="ChEBI" id="CHEBI:15354"/>
        <dbReference type="ChEBI" id="CHEBI:15377"/>
        <dbReference type="ChEBI" id="CHEBI:15378"/>
        <dbReference type="ChEBI" id="CHEBI:57643"/>
        <dbReference type="ChEBI" id="CHEBI:58608"/>
        <dbReference type="EC" id="3.1.4.4"/>
    </reaction>
</comment>
<dbReference type="PANTHER" id="PTHR43856">
    <property type="entry name" value="CARDIOLIPIN HYDROLASE"/>
    <property type="match status" value="1"/>
</dbReference>
<keyword evidence="9" id="KW-1185">Reference proteome</keyword>
<keyword evidence="6" id="KW-0443">Lipid metabolism</keyword>
<dbReference type="GO" id="GO:0004630">
    <property type="term" value="F:phospholipase D activity"/>
    <property type="evidence" value="ECO:0007669"/>
    <property type="project" value="UniProtKB-EC"/>
</dbReference>
<evidence type="ECO:0000259" key="7">
    <source>
        <dbReference type="PROSITE" id="PS50035"/>
    </source>
</evidence>
<dbReference type="GO" id="GO:0016042">
    <property type="term" value="P:lipid catabolic process"/>
    <property type="evidence" value="ECO:0007669"/>
    <property type="project" value="UniProtKB-KW"/>
</dbReference>
<comment type="similarity">
    <text evidence="2">Belongs to the phospholipase D family.</text>
</comment>
<accession>A0A2V1GV59</accession>
<dbReference type="GO" id="GO:0016891">
    <property type="term" value="F:RNA endonuclease activity producing 5'-phosphomonoesters, hydrolytic mechanism"/>
    <property type="evidence" value="ECO:0007669"/>
    <property type="project" value="TreeGrafter"/>
</dbReference>
<dbReference type="Pfam" id="PF13091">
    <property type="entry name" value="PLDc_2"/>
    <property type="match status" value="1"/>
</dbReference>
<evidence type="ECO:0000256" key="5">
    <source>
        <dbReference type="ARBA" id="ARBA00022963"/>
    </source>
</evidence>
<dbReference type="InterPro" id="IPR001736">
    <property type="entry name" value="PLipase_D/transphosphatidylase"/>
</dbReference>
<evidence type="ECO:0000256" key="4">
    <source>
        <dbReference type="ARBA" id="ARBA00022801"/>
    </source>
</evidence>
<dbReference type="InterPro" id="IPR051406">
    <property type="entry name" value="PLD_domain"/>
</dbReference>
<dbReference type="OrthoDB" id="9762009at2"/>
<dbReference type="PROSITE" id="PS50035">
    <property type="entry name" value="PLD"/>
    <property type="match status" value="1"/>
</dbReference>
<name>A0A2V1GV59_9GAMM</name>
<reference evidence="8 9" key="1">
    <citation type="submission" date="2018-04" db="EMBL/GenBank/DDBJ databases">
        <title>Thalassorhabdus spongiae gen. nov., sp. nov., isolated from a marine sponge in South-West Iceland.</title>
        <authorList>
            <person name="Knobloch S."/>
            <person name="Daussin A."/>
            <person name="Johannsson R."/>
            <person name="Marteinsson V.T."/>
        </authorList>
    </citation>
    <scope>NUCLEOTIDE SEQUENCE [LARGE SCALE GENOMIC DNA]</scope>
    <source>
        <strain evidence="8 9">Hp12</strain>
    </source>
</reference>
<dbReference type="EMBL" id="QDDL01000016">
    <property type="protein sequence ID" value="PVZ63474.1"/>
    <property type="molecule type" value="Genomic_DNA"/>
</dbReference>
<evidence type="ECO:0000256" key="3">
    <source>
        <dbReference type="ARBA" id="ARBA00012027"/>
    </source>
</evidence>
<dbReference type="Proteomes" id="UP000244906">
    <property type="component" value="Unassembled WGS sequence"/>
</dbReference>
<proteinExistence type="inferred from homology"/>
<evidence type="ECO:0000256" key="1">
    <source>
        <dbReference type="ARBA" id="ARBA00000798"/>
    </source>
</evidence>
<dbReference type="GO" id="GO:0006793">
    <property type="term" value="P:phosphorus metabolic process"/>
    <property type="evidence" value="ECO:0007669"/>
    <property type="project" value="UniProtKB-ARBA"/>
</dbReference>
<keyword evidence="5" id="KW-0442">Lipid degradation</keyword>
<sequence length="227" mass="26071">MHYQQLEQHLVQTLEDFRLDAQEKSELRALAGQLPIADIRYLRNKAFELVRQPVEKGGEDAAIHLRWLEQVVKTIDKAASKTEISPTVDFSPGQNCLKRLIETLSNARASLDICVFTISDDRITDAILKAHQRGVQVRVITDNDKANDRGSDVFFLKEQGVPVRLDETPWHMHHKFALVDDALLVNGSFNWTRTASEKNQENLVITGHTKLVSEFKKQFDYLWKSYK</sequence>
<evidence type="ECO:0000256" key="2">
    <source>
        <dbReference type="ARBA" id="ARBA00008664"/>
    </source>
</evidence>
<organism evidence="8 9">
    <name type="scientific">Pelagibaculum spongiae</name>
    <dbReference type="NCBI Taxonomy" id="2080658"/>
    <lineage>
        <taxon>Bacteria</taxon>
        <taxon>Pseudomonadati</taxon>
        <taxon>Pseudomonadota</taxon>
        <taxon>Gammaproteobacteria</taxon>
        <taxon>Oceanospirillales</taxon>
        <taxon>Pelagibaculum</taxon>
    </lineage>
</organism>
<dbReference type="Gene3D" id="3.30.870.10">
    <property type="entry name" value="Endonuclease Chain A"/>
    <property type="match status" value="1"/>
</dbReference>
<dbReference type="PANTHER" id="PTHR43856:SF1">
    <property type="entry name" value="MITOCHONDRIAL CARDIOLIPIN HYDROLASE"/>
    <property type="match status" value="1"/>
</dbReference>